<dbReference type="Proteomes" id="UP000703893">
    <property type="component" value="Unassembled WGS sequence"/>
</dbReference>
<accession>A0A937X4Y0</accession>
<organism evidence="1 2">
    <name type="scientific">Candidatus Tanganyikabacteria bacterium</name>
    <dbReference type="NCBI Taxonomy" id="2961651"/>
    <lineage>
        <taxon>Bacteria</taxon>
        <taxon>Bacillati</taxon>
        <taxon>Candidatus Sericytochromatia</taxon>
        <taxon>Candidatus Tanganyikabacteria</taxon>
    </lineage>
</organism>
<dbReference type="EMBL" id="VGJX01000798">
    <property type="protein sequence ID" value="MBM3275964.1"/>
    <property type="molecule type" value="Genomic_DNA"/>
</dbReference>
<evidence type="ECO:0000313" key="1">
    <source>
        <dbReference type="EMBL" id="MBM3275964.1"/>
    </source>
</evidence>
<reference evidence="1 2" key="1">
    <citation type="submission" date="2019-03" db="EMBL/GenBank/DDBJ databases">
        <title>Lake Tanganyika Metagenome-Assembled Genomes (MAGs).</title>
        <authorList>
            <person name="Tran P."/>
        </authorList>
    </citation>
    <scope>NUCLEOTIDE SEQUENCE [LARGE SCALE GENOMIC DNA]</scope>
    <source>
        <strain evidence="1">K_DeepCast_65m_m2_236</strain>
    </source>
</reference>
<proteinExistence type="predicted"/>
<protein>
    <submittedName>
        <fullName evidence="1">Uncharacterized protein</fullName>
    </submittedName>
</protein>
<gene>
    <name evidence="1" type="ORF">FJZ00_12490</name>
</gene>
<dbReference type="AlphaFoldDB" id="A0A937X4Y0"/>
<evidence type="ECO:0000313" key="2">
    <source>
        <dbReference type="Proteomes" id="UP000703893"/>
    </source>
</evidence>
<sequence length="77" mass="8549">MAATLYDAERGMRRSEGVFPAGRPIKFSNLRVGVRYLVEVEARTLAGGILGLTRTPETVFDPASQDLNPNRRVLARF</sequence>
<comment type="caution">
    <text evidence="1">The sequence shown here is derived from an EMBL/GenBank/DDBJ whole genome shotgun (WGS) entry which is preliminary data.</text>
</comment>
<name>A0A937X4Y0_9BACT</name>